<dbReference type="InterPro" id="IPR045946">
    <property type="entry name" value="DUF6366"/>
</dbReference>
<keyword evidence="2" id="KW-0812">Transmembrane</keyword>
<keyword evidence="2" id="KW-1133">Transmembrane helix</keyword>
<keyword evidence="2" id="KW-0472">Membrane</keyword>
<dbReference type="RefSeq" id="WP_343783702.1">
    <property type="nucleotide sequence ID" value="NZ_BAAACZ010000018.1"/>
</dbReference>
<dbReference type="Pfam" id="PF19893">
    <property type="entry name" value="DUF6366"/>
    <property type="match status" value="1"/>
</dbReference>
<gene>
    <name evidence="3" type="ORF">GCM10008935_23040</name>
</gene>
<dbReference type="Proteomes" id="UP001500740">
    <property type="component" value="Unassembled WGS sequence"/>
</dbReference>
<comment type="caution">
    <text evidence="3">The sequence shown here is derived from an EMBL/GenBank/DDBJ whole genome shotgun (WGS) entry which is preliminary data.</text>
</comment>
<accession>A0ABN1A387</accession>
<evidence type="ECO:0000256" key="2">
    <source>
        <dbReference type="SAM" id="Phobius"/>
    </source>
</evidence>
<sequence>MEEKNRDKIHIKEQKNNPMGNFADGVNRSMVGEPGALAQGGCLTIIITIVVVIIVAFLLIRFLN</sequence>
<evidence type="ECO:0000256" key="1">
    <source>
        <dbReference type="SAM" id="MobiDB-lite"/>
    </source>
</evidence>
<dbReference type="EMBL" id="BAAACZ010000018">
    <property type="protein sequence ID" value="GAA0466515.1"/>
    <property type="molecule type" value="Genomic_DNA"/>
</dbReference>
<feature type="region of interest" description="Disordered" evidence="1">
    <location>
        <begin position="1"/>
        <end position="22"/>
    </location>
</feature>
<evidence type="ECO:0000313" key="4">
    <source>
        <dbReference type="Proteomes" id="UP001500740"/>
    </source>
</evidence>
<feature type="transmembrane region" description="Helical" evidence="2">
    <location>
        <begin position="36"/>
        <end position="60"/>
    </location>
</feature>
<protein>
    <recommendedName>
        <fullName evidence="5">Sporulation protein YjcZ</fullName>
    </recommendedName>
</protein>
<proteinExistence type="predicted"/>
<evidence type="ECO:0000313" key="3">
    <source>
        <dbReference type="EMBL" id="GAA0466515.1"/>
    </source>
</evidence>
<reference evidence="3 4" key="1">
    <citation type="journal article" date="2019" name="Int. J. Syst. Evol. Microbiol.">
        <title>The Global Catalogue of Microorganisms (GCM) 10K type strain sequencing project: providing services to taxonomists for standard genome sequencing and annotation.</title>
        <authorList>
            <consortium name="The Broad Institute Genomics Platform"/>
            <consortium name="The Broad Institute Genome Sequencing Center for Infectious Disease"/>
            <person name="Wu L."/>
            <person name="Ma J."/>
        </authorList>
    </citation>
    <scope>NUCLEOTIDE SEQUENCE [LARGE SCALE GENOMIC DNA]</scope>
    <source>
        <strain evidence="3 4">JCM 14193</strain>
    </source>
</reference>
<name>A0ABN1A387_9BACI</name>
<feature type="compositionally biased region" description="Basic and acidic residues" evidence="1">
    <location>
        <begin position="1"/>
        <end position="15"/>
    </location>
</feature>
<organism evidence="3 4">
    <name type="scientific">Alkalibacillus silvisoli</name>
    <dbReference type="NCBI Taxonomy" id="392823"/>
    <lineage>
        <taxon>Bacteria</taxon>
        <taxon>Bacillati</taxon>
        <taxon>Bacillota</taxon>
        <taxon>Bacilli</taxon>
        <taxon>Bacillales</taxon>
        <taxon>Bacillaceae</taxon>
        <taxon>Alkalibacillus</taxon>
    </lineage>
</organism>
<keyword evidence="4" id="KW-1185">Reference proteome</keyword>
<evidence type="ECO:0008006" key="5">
    <source>
        <dbReference type="Google" id="ProtNLM"/>
    </source>
</evidence>